<accession>A0AAE4NMQ9</accession>
<feature type="transmembrane region" description="Helical" evidence="1">
    <location>
        <begin position="57"/>
        <end position="78"/>
    </location>
</feature>
<keyword evidence="1" id="KW-1133">Transmembrane helix</keyword>
<feature type="transmembrane region" description="Helical" evidence="1">
    <location>
        <begin position="169"/>
        <end position="190"/>
    </location>
</feature>
<dbReference type="AlphaFoldDB" id="A0AAE4NMQ9"/>
<feature type="transmembrane region" description="Helical" evidence="1">
    <location>
        <begin position="21"/>
        <end position="37"/>
    </location>
</feature>
<comment type="caution">
    <text evidence="2">The sequence shown here is derived from an EMBL/GenBank/DDBJ whole genome shotgun (WGS) entry which is preliminary data.</text>
</comment>
<feature type="transmembrane region" description="Helical" evidence="1">
    <location>
        <begin position="134"/>
        <end position="157"/>
    </location>
</feature>
<dbReference type="Pfam" id="PF12730">
    <property type="entry name" value="ABC2_membrane_4"/>
    <property type="match status" value="1"/>
</dbReference>
<proteinExistence type="predicted"/>
<sequence>MLKYIYLELLKTKRRRFFSPLIIFFVVGLLWSSVLFVKEYPLPYSGDKIVILINDLTIINSMFSPLIIGIMCSNLFSLEHDNQTFKVLQTNGQSIENLFYAKTIFAFSIILIFGLFQSFYINLIAILFKIGHPIYLSFLYFIGYIIASLFLIILHLFISLKIRKQSAGIIISLIASFVGLVSGGMLPLYLKFIIPWQYFSLLSPIHREFKNNSFFYSINKNFNILVLCIFILIIIELIVINRRIRRLNLC</sequence>
<evidence type="ECO:0000256" key="1">
    <source>
        <dbReference type="SAM" id="Phobius"/>
    </source>
</evidence>
<protein>
    <submittedName>
        <fullName evidence="2">ABC transporter permease</fullName>
    </submittedName>
</protein>
<keyword evidence="1" id="KW-0472">Membrane</keyword>
<keyword evidence="1" id="KW-0812">Transmembrane</keyword>
<feature type="transmembrane region" description="Helical" evidence="1">
    <location>
        <begin position="99"/>
        <end position="128"/>
    </location>
</feature>
<gene>
    <name evidence="2" type="ORF">RZO31_00690</name>
</gene>
<dbReference type="EMBL" id="JAWHVL010000002">
    <property type="protein sequence ID" value="MDV2631393.1"/>
    <property type="molecule type" value="Genomic_DNA"/>
</dbReference>
<dbReference type="Proteomes" id="UP001186047">
    <property type="component" value="Unassembled WGS sequence"/>
</dbReference>
<name>A0AAE4NMQ9_9LACT</name>
<organism evidence="2 3">
    <name type="scientific">Lactococcus lactis</name>
    <dbReference type="NCBI Taxonomy" id="1358"/>
    <lineage>
        <taxon>Bacteria</taxon>
        <taxon>Bacillati</taxon>
        <taxon>Bacillota</taxon>
        <taxon>Bacilli</taxon>
        <taxon>Lactobacillales</taxon>
        <taxon>Streptococcaceae</taxon>
        <taxon>Lactococcus</taxon>
    </lineage>
</organism>
<evidence type="ECO:0000313" key="2">
    <source>
        <dbReference type="EMBL" id="MDV2631393.1"/>
    </source>
</evidence>
<reference evidence="2" key="1">
    <citation type="submission" date="2023-10" db="EMBL/GenBank/DDBJ databases">
        <title>Production of high quality cheese from raw caw milk (raw cheese).</title>
        <authorList>
            <person name="Samouris G."/>
        </authorList>
    </citation>
    <scope>NUCLEOTIDE SEQUENCE</scope>
    <source>
        <strain evidence="2">M17-3</strain>
    </source>
</reference>
<feature type="transmembrane region" description="Helical" evidence="1">
    <location>
        <begin position="222"/>
        <end position="240"/>
    </location>
</feature>
<dbReference type="RefSeq" id="WP_311092429.1">
    <property type="nucleotide sequence ID" value="NZ_JAWHVL010000002.1"/>
</dbReference>
<evidence type="ECO:0000313" key="3">
    <source>
        <dbReference type="Proteomes" id="UP001186047"/>
    </source>
</evidence>